<gene>
    <name evidence="1" type="ORF">TH63_07610</name>
</gene>
<keyword evidence="2" id="KW-1185">Reference proteome</keyword>
<proteinExistence type="predicted"/>
<evidence type="ECO:0000313" key="1">
    <source>
        <dbReference type="EMBL" id="AKQ45543.1"/>
    </source>
</evidence>
<name>A0A0H4VJK6_9BACT</name>
<dbReference type="AlphaFoldDB" id="A0A0H4VJK6"/>
<dbReference type="InterPro" id="IPR011051">
    <property type="entry name" value="RmlC_Cupin_sf"/>
</dbReference>
<dbReference type="Gene3D" id="2.60.120.10">
    <property type="entry name" value="Jelly Rolls"/>
    <property type="match status" value="1"/>
</dbReference>
<dbReference type="PATRIC" id="fig|1379910.4.peg.1664"/>
<dbReference type="RefSeq" id="WP_048920423.1">
    <property type="nucleotide sequence ID" value="NZ_CP010777.1"/>
</dbReference>
<dbReference type="EMBL" id="CP010777">
    <property type="protein sequence ID" value="AKQ45543.1"/>
    <property type="molecule type" value="Genomic_DNA"/>
</dbReference>
<reference evidence="1 2" key="1">
    <citation type="submission" date="2015-01" db="EMBL/GenBank/DDBJ databases">
        <title>Rufibacter sp./DG31D/ whole genome sequencing.</title>
        <authorList>
            <person name="Kim M.K."/>
            <person name="Srinivasan S."/>
            <person name="Lee J.-J."/>
        </authorList>
    </citation>
    <scope>NUCLEOTIDE SEQUENCE [LARGE SCALE GENOMIC DNA]</scope>
    <source>
        <strain evidence="1 2">DG31D</strain>
    </source>
</reference>
<organism evidence="1 2">
    <name type="scientific">Rufibacter radiotolerans</name>
    <dbReference type="NCBI Taxonomy" id="1379910"/>
    <lineage>
        <taxon>Bacteria</taxon>
        <taxon>Pseudomonadati</taxon>
        <taxon>Bacteroidota</taxon>
        <taxon>Cytophagia</taxon>
        <taxon>Cytophagales</taxon>
        <taxon>Hymenobacteraceae</taxon>
        <taxon>Rufibacter</taxon>
    </lineage>
</organism>
<dbReference type="Proteomes" id="UP000036458">
    <property type="component" value="Chromosome"/>
</dbReference>
<sequence>MIRAFKLYSDEEGHSRFEIGTITNLQLTKAISLHFKETPPHGVYDWHPAPRTQYVLTLTGSLEFTTSLGEQFTLLPGDVLIAMDTTGRGHKWKMLGDQPWKRAYVVFAPDEEINFTPEDV</sequence>
<accession>A0A0H4VJK6</accession>
<dbReference type="SUPFAM" id="SSF51182">
    <property type="entry name" value="RmlC-like cupins"/>
    <property type="match status" value="1"/>
</dbReference>
<evidence type="ECO:0008006" key="3">
    <source>
        <dbReference type="Google" id="ProtNLM"/>
    </source>
</evidence>
<dbReference type="CDD" id="cd07009">
    <property type="entry name" value="cupin_BLL0285-like"/>
    <property type="match status" value="1"/>
</dbReference>
<dbReference type="KEGG" id="ruf:TH63_07610"/>
<dbReference type="InterPro" id="IPR014710">
    <property type="entry name" value="RmlC-like_jellyroll"/>
</dbReference>
<dbReference type="STRING" id="1379910.TH63_07610"/>
<protein>
    <recommendedName>
        <fullName evidence="3">Cupin domain</fullName>
    </recommendedName>
</protein>
<dbReference type="OrthoDB" id="4205621at2"/>
<evidence type="ECO:0000313" key="2">
    <source>
        <dbReference type="Proteomes" id="UP000036458"/>
    </source>
</evidence>